<dbReference type="Proteomes" id="UP000821865">
    <property type="component" value="Chromosome 10"/>
</dbReference>
<protein>
    <submittedName>
        <fullName evidence="1">Uncharacterized protein</fullName>
    </submittedName>
</protein>
<accession>A0ACB8DLT5</accession>
<proteinExistence type="predicted"/>
<organism evidence="1 2">
    <name type="scientific">Dermacentor silvarum</name>
    <name type="common">Tick</name>
    <dbReference type="NCBI Taxonomy" id="543639"/>
    <lineage>
        <taxon>Eukaryota</taxon>
        <taxon>Metazoa</taxon>
        <taxon>Ecdysozoa</taxon>
        <taxon>Arthropoda</taxon>
        <taxon>Chelicerata</taxon>
        <taxon>Arachnida</taxon>
        <taxon>Acari</taxon>
        <taxon>Parasitiformes</taxon>
        <taxon>Ixodida</taxon>
        <taxon>Ixodoidea</taxon>
        <taxon>Ixodidae</taxon>
        <taxon>Rhipicephalinae</taxon>
        <taxon>Dermacentor</taxon>
    </lineage>
</organism>
<sequence length="847" mass="94518">MSTMTPIEKLRHQCLQRGAHGIKAFARQFRAMDHTGDKKLDKQEFKKGLLDFKVDLSDHEVDTLFKELDKDGNDNISFNEFLVALRLKDAICIELATSETTVPNLTPQEWKAVAGLVKALEPIASATKNLSGQKYATLSSVVPYLYETQMVLKDCIAADDDISEFARNLLKSMRTRFPGQDEQKEYVLATACDPRFKNLFCAETFQETRLLELARTELQSSPGEASSDYTEASTSTAHKERVNSIWDSIEKLAASSERRHSSKTANIEESQRMAGYYKMRLSTPTTALPPMSAARLDCIKETFHKMDKTGDGIITVHDLKAHYNARQPKFQSGELTEDDAFQLFLQNFDSTNNPDGKVTIEEFVDYYAALAAISRTARGKFYELLVRSLVGPSAARKMFSTSSSNRNLVAVCQVTSTSDKAANFETCSTLIQKAQERGAKVVFLPEAVDFIAEKKAQAYELAEPLDGPIVTKYKELARKLGVWLSLGSVHVKDPNEPSSRIYNTHVVINSTGDAVGTYSKVHLFDVDVGTVRSRESDYTIAGSTIPVPVTTPAGKVGLGIISFFLYYYMRHSLFPEFSLSLAKMGAEILTYPSAFTVPTGMAHWEAMMRTRAIENQCYVVSAAQVGQHNSKRSSYGHALVVDPWGCVVAQCSDTVGLALAEINHDLIKKVRRAIPVWDHRRTDLYGNLSPCWSAKNRVPDKDQYQFGQVTLEASQVFYKSSLSMAFVNIMPVLPGHVLVAPFRPALRLSDLSSEEVQDLFLVVQKVQRAVEKHFGASSSTVSIQDGPDAGRSINHIHVHVLPRKPGDFTHNDNIYVKLQEHDKDDKKPKRSVEEMAEEARQLRALFK</sequence>
<name>A0ACB8DLT5_DERSI</name>
<evidence type="ECO:0000313" key="1">
    <source>
        <dbReference type="EMBL" id="KAH7973465.1"/>
    </source>
</evidence>
<dbReference type="EMBL" id="CM023479">
    <property type="protein sequence ID" value="KAH7973465.1"/>
    <property type="molecule type" value="Genomic_DNA"/>
</dbReference>
<reference evidence="1" key="1">
    <citation type="submission" date="2020-05" db="EMBL/GenBank/DDBJ databases">
        <title>Large-scale comparative analyses of tick genomes elucidate their genetic diversity and vector capacities.</title>
        <authorList>
            <person name="Jia N."/>
            <person name="Wang J."/>
            <person name="Shi W."/>
            <person name="Du L."/>
            <person name="Sun Y."/>
            <person name="Zhan W."/>
            <person name="Jiang J."/>
            <person name="Wang Q."/>
            <person name="Zhang B."/>
            <person name="Ji P."/>
            <person name="Sakyi L.B."/>
            <person name="Cui X."/>
            <person name="Yuan T."/>
            <person name="Jiang B."/>
            <person name="Yang W."/>
            <person name="Lam T.T.-Y."/>
            <person name="Chang Q."/>
            <person name="Ding S."/>
            <person name="Wang X."/>
            <person name="Zhu J."/>
            <person name="Ruan X."/>
            <person name="Zhao L."/>
            <person name="Wei J."/>
            <person name="Que T."/>
            <person name="Du C."/>
            <person name="Cheng J."/>
            <person name="Dai P."/>
            <person name="Han X."/>
            <person name="Huang E."/>
            <person name="Gao Y."/>
            <person name="Liu J."/>
            <person name="Shao H."/>
            <person name="Ye R."/>
            <person name="Li L."/>
            <person name="Wei W."/>
            <person name="Wang X."/>
            <person name="Wang C."/>
            <person name="Yang T."/>
            <person name="Huo Q."/>
            <person name="Li W."/>
            <person name="Guo W."/>
            <person name="Chen H."/>
            <person name="Zhou L."/>
            <person name="Ni X."/>
            <person name="Tian J."/>
            <person name="Zhou Y."/>
            <person name="Sheng Y."/>
            <person name="Liu T."/>
            <person name="Pan Y."/>
            <person name="Xia L."/>
            <person name="Li J."/>
            <person name="Zhao F."/>
            <person name="Cao W."/>
        </authorList>
    </citation>
    <scope>NUCLEOTIDE SEQUENCE</scope>
    <source>
        <strain evidence="1">Dsil-2018</strain>
    </source>
</reference>
<gene>
    <name evidence="1" type="ORF">HPB49_001396</name>
</gene>
<comment type="caution">
    <text evidence="1">The sequence shown here is derived from an EMBL/GenBank/DDBJ whole genome shotgun (WGS) entry which is preliminary data.</text>
</comment>
<keyword evidence="2" id="KW-1185">Reference proteome</keyword>
<evidence type="ECO:0000313" key="2">
    <source>
        <dbReference type="Proteomes" id="UP000821865"/>
    </source>
</evidence>